<name>A0A9X1XMA9_9VIBR</name>
<organism evidence="1 2">
    <name type="scientific">Vibrio amylolyticus</name>
    <dbReference type="NCBI Taxonomy" id="2847292"/>
    <lineage>
        <taxon>Bacteria</taxon>
        <taxon>Pseudomonadati</taxon>
        <taxon>Pseudomonadota</taxon>
        <taxon>Gammaproteobacteria</taxon>
        <taxon>Vibrionales</taxon>
        <taxon>Vibrionaceae</taxon>
        <taxon>Vibrio</taxon>
    </lineage>
</organism>
<evidence type="ECO:0000313" key="2">
    <source>
        <dbReference type="Proteomes" id="UP001139559"/>
    </source>
</evidence>
<dbReference type="RefSeq" id="WP_248010495.1">
    <property type="nucleotide sequence ID" value="NZ_JAJHVV010000015.1"/>
</dbReference>
<dbReference type="PANTHER" id="PTHR41247">
    <property type="entry name" value="HTH-TYPE TRANSCRIPTIONAL REPRESSOR YCNK"/>
    <property type="match status" value="1"/>
</dbReference>
<dbReference type="Pfam" id="PF05573">
    <property type="entry name" value="NosL"/>
    <property type="match status" value="1"/>
</dbReference>
<dbReference type="SUPFAM" id="SSF160387">
    <property type="entry name" value="NosL/MerB-like"/>
    <property type="match status" value="1"/>
</dbReference>
<dbReference type="InterPro" id="IPR008719">
    <property type="entry name" value="N2O_reductase_NosL"/>
</dbReference>
<dbReference type="PANTHER" id="PTHR41247:SF1">
    <property type="entry name" value="HTH-TYPE TRANSCRIPTIONAL REPRESSOR YCNK"/>
    <property type="match status" value="1"/>
</dbReference>
<dbReference type="Gene3D" id="3.30.70.2060">
    <property type="match status" value="1"/>
</dbReference>
<sequence>MNLLFSPTPYLLALFSIALFGCSDAPQEKMLRQAVAIESADECHLCGMIISNFPGPKGESYQSTGEHISKFCSTRDLFAFLLQPENVTQAREVFVHDMSQSPWHKPNDEYFIDARTAWYVVGSNQKGAMGMTLASFAKQDDATSFSNKFGGEVYAFDDITIELIMN</sequence>
<evidence type="ECO:0000313" key="1">
    <source>
        <dbReference type="EMBL" id="MCK6265424.1"/>
    </source>
</evidence>
<comment type="caution">
    <text evidence="1">The sequence shown here is derived from an EMBL/GenBank/DDBJ whole genome shotgun (WGS) entry which is preliminary data.</text>
</comment>
<protein>
    <submittedName>
        <fullName evidence="1">Nitrous oxide reductase accessory protein NosL</fullName>
    </submittedName>
</protein>
<proteinExistence type="predicted"/>
<dbReference type="Proteomes" id="UP001139559">
    <property type="component" value="Unassembled WGS sequence"/>
</dbReference>
<dbReference type="Gene3D" id="3.30.70.2050">
    <property type="match status" value="1"/>
</dbReference>
<keyword evidence="2" id="KW-1185">Reference proteome</keyword>
<dbReference type="EMBL" id="JAJHVV010000015">
    <property type="protein sequence ID" value="MCK6265424.1"/>
    <property type="molecule type" value="Genomic_DNA"/>
</dbReference>
<accession>A0A9X1XMA9</accession>
<reference evidence="1" key="1">
    <citation type="submission" date="2021-11" db="EMBL/GenBank/DDBJ databases">
        <title>Vibrio ZSDE26 sp. nov. and Vibrio ZSDZ34 sp. nov., isolated from coastal seawater in Qingdao.</title>
        <authorList>
            <person name="Zhang P."/>
        </authorList>
    </citation>
    <scope>NUCLEOTIDE SEQUENCE</scope>
    <source>
        <strain evidence="1">ZSDE26</strain>
    </source>
</reference>
<dbReference type="AlphaFoldDB" id="A0A9X1XMA9"/>
<gene>
    <name evidence="1" type="ORF">KP803_19375</name>
</gene>